<sequence length="159" mass="16404">MNTASRPIALSVAGICLAALAFALVAQYGFGLRPCNLCLIQRVPFALAALLGLLALKDGLPAGTLLRLAGLALLVNGGIAVYHVGVEQHWWASAVCAGSQEGAVAVADLLAEMSKPAEAQCDTPAWSFHGITMAVLNVPFSALLGLGVLWAVKRSEAAR</sequence>
<name>M3A7K6_9PROT</name>
<feature type="transmembrane region" description="Helical" evidence="5">
    <location>
        <begin position="39"/>
        <end position="56"/>
    </location>
</feature>
<dbReference type="GO" id="GO:0015035">
    <property type="term" value="F:protein-disulfide reductase activity"/>
    <property type="evidence" value="ECO:0007669"/>
    <property type="project" value="InterPro"/>
</dbReference>
<dbReference type="AlphaFoldDB" id="M3A7K6"/>
<dbReference type="PIRSF" id="PIRSF033913">
    <property type="entry name" value="S-S_format_DsbB"/>
    <property type="match status" value="1"/>
</dbReference>
<dbReference type="InterPro" id="IPR023380">
    <property type="entry name" value="DsbB-like_sf"/>
</dbReference>
<dbReference type="Gene3D" id="1.20.1550.10">
    <property type="entry name" value="DsbB-like"/>
    <property type="match status" value="1"/>
</dbReference>
<gene>
    <name evidence="6" type="ORF">H261_16820</name>
</gene>
<dbReference type="GO" id="GO:0006457">
    <property type="term" value="P:protein folding"/>
    <property type="evidence" value="ECO:0007669"/>
    <property type="project" value="InterPro"/>
</dbReference>
<comment type="subcellular location">
    <subcellularLocation>
        <location evidence="1">Membrane</location>
        <topology evidence="1">Multi-pass membrane protein</topology>
    </subcellularLocation>
</comment>
<evidence type="ECO:0000256" key="4">
    <source>
        <dbReference type="ARBA" id="ARBA00023136"/>
    </source>
</evidence>
<dbReference type="STRING" id="1244869.H261_16820"/>
<evidence type="ECO:0000256" key="5">
    <source>
        <dbReference type="SAM" id="Phobius"/>
    </source>
</evidence>
<dbReference type="RefSeq" id="WP_008619801.1">
    <property type="nucleotide sequence ID" value="NZ_AONQ01000053.1"/>
</dbReference>
<reference evidence="6 7" key="1">
    <citation type="journal article" date="2014" name="Genome Announc.">
        <title>Draft Genome Sequence of Magnetospirillum sp. Strain SO-1, a Freshwater Magnetotactic Bacterium Isolated from the Ol'khovka River, Russia.</title>
        <authorList>
            <person name="Grouzdev D.S."/>
            <person name="Dziuba M.V."/>
            <person name="Sukhacheva M.S."/>
            <person name="Mardanov A.V."/>
            <person name="Beletskiy A.V."/>
            <person name="Kuznetsov B.B."/>
            <person name="Skryabin K.G."/>
        </authorList>
    </citation>
    <scope>NUCLEOTIDE SEQUENCE [LARGE SCALE GENOMIC DNA]</scope>
    <source>
        <strain evidence="6 7">SO-1</strain>
    </source>
</reference>
<dbReference type="GO" id="GO:0016020">
    <property type="term" value="C:membrane"/>
    <property type="evidence" value="ECO:0007669"/>
    <property type="project" value="UniProtKB-SubCell"/>
</dbReference>
<evidence type="ECO:0000313" key="7">
    <source>
        <dbReference type="Proteomes" id="UP000011744"/>
    </source>
</evidence>
<accession>M3A7K6</accession>
<dbReference type="OrthoDB" id="9808637at2"/>
<evidence type="ECO:0000313" key="6">
    <source>
        <dbReference type="EMBL" id="EME68768.1"/>
    </source>
</evidence>
<keyword evidence="7" id="KW-1185">Reference proteome</keyword>
<dbReference type="InterPro" id="IPR024199">
    <property type="entry name" value="Uncharacterised_DsbB"/>
</dbReference>
<evidence type="ECO:0000256" key="2">
    <source>
        <dbReference type="ARBA" id="ARBA00022692"/>
    </source>
</evidence>
<keyword evidence="3 5" id="KW-1133">Transmembrane helix</keyword>
<organism evidence="6 7">
    <name type="scientific">Paramagnetospirillum caucaseum</name>
    <dbReference type="NCBI Taxonomy" id="1244869"/>
    <lineage>
        <taxon>Bacteria</taxon>
        <taxon>Pseudomonadati</taxon>
        <taxon>Pseudomonadota</taxon>
        <taxon>Alphaproteobacteria</taxon>
        <taxon>Rhodospirillales</taxon>
        <taxon>Magnetospirillaceae</taxon>
        <taxon>Paramagnetospirillum</taxon>
    </lineage>
</organism>
<protein>
    <submittedName>
        <fullName evidence="6">Disulfide bond formation protein DsbB</fullName>
    </submittedName>
</protein>
<dbReference type="SUPFAM" id="SSF158442">
    <property type="entry name" value="DsbB-like"/>
    <property type="match status" value="1"/>
</dbReference>
<feature type="transmembrane region" description="Helical" evidence="5">
    <location>
        <begin position="68"/>
        <end position="85"/>
    </location>
</feature>
<dbReference type="PATRIC" id="fig|1244869.3.peg.3379"/>
<evidence type="ECO:0000256" key="1">
    <source>
        <dbReference type="ARBA" id="ARBA00004141"/>
    </source>
</evidence>
<keyword evidence="2 5" id="KW-0812">Transmembrane</keyword>
<dbReference type="EMBL" id="AONQ01000053">
    <property type="protein sequence ID" value="EME68768.1"/>
    <property type="molecule type" value="Genomic_DNA"/>
</dbReference>
<proteinExistence type="predicted"/>
<comment type="caution">
    <text evidence="6">The sequence shown here is derived from an EMBL/GenBank/DDBJ whole genome shotgun (WGS) entry which is preliminary data.</text>
</comment>
<dbReference type="eggNOG" id="COG1495">
    <property type="taxonomic scope" value="Bacteria"/>
</dbReference>
<feature type="transmembrane region" description="Helical" evidence="5">
    <location>
        <begin position="131"/>
        <end position="152"/>
    </location>
</feature>
<dbReference type="InterPro" id="IPR003752">
    <property type="entry name" value="DiS_bond_form_DsbB/BdbC"/>
</dbReference>
<keyword evidence="4 5" id="KW-0472">Membrane</keyword>
<evidence type="ECO:0000256" key="3">
    <source>
        <dbReference type="ARBA" id="ARBA00022989"/>
    </source>
</evidence>
<dbReference type="Proteomes" id="UP000011744">
    <property type="component" value="Unassembled WGS sequence"/>
</dbReference>
<dbReference type="Pfam" id="PF02600">
    <property type="entry name" value="DsbB"/>
    <property type="match status" value="1"/>
</dbReference>